<comment type="similarity">
    <text evidence="2">Belongs to the class-V pyridoxal-phosphate-dependent aminotransferase family. NifS/IscS subfamily.</text>
</comment>
<evidence type="ECO:0000256" key="1">
    <source>
        <dbReference type="ARBA" id="ARBA00001933"/>
    </source>
</evidence>
<dbReference type="GO" id="GO:0031071">
    <property type="term" value="F:cysteine desulfurase activity"/>
    <property type="evidence" value="ECO:0007669"/>
    <property type="project" value="UniProtKB-EC"/>
</dbReference>
<keyword evidence="5" id="KW-0663">Pyridoxal phosphate</keyword>
<dbReference type="PIRSF" id="PIRSF005572">
    <property type="entry name" value="NifS"/>
    <property type="match status" value="1"/>
</dbReference>
<name>A0A644ZNQ9_9ZZZZ</name>
<feature type="domain" description="Aminotransferase class V" evidence="8">
    <location>
        <begin position="5"/>
        <end position="370"/>
    </location>
</feature>
<dbReference type="InterPro" id="IPR000192">
    <property type="entry name" value="Aminotrans_V_dom"/>
</dbReference>
<evidence type="ECO:0000256" key="7">
    <source>
        <dbReference type="ARBA" id="ARBA00023014"/>
    </source>
</evidence>
<dbReference type="Pfam" id="PF00266">
    <property type="entry name" value="Aminotran_5"/>
    <property type="match status" value="1"/>
</dbReference>
<evidence type="ECO:0000256" key="6">
    <source>
        <dbReference type="ARBA" id="ARBA00023004"/>
    </source>
</evidence>
<keyword evidence="3 9" id="KW-0808">Transferase</keyword>
<evidence type="ECO:0000256" key="3">
    <source>
        <dbReference type="ARBA" id="ARBA00022679"/>
    </source>
</evidence>
<dbReference type="Gene3D" id="3.40.640.10">
    <property type="entry name" value="Type I PLP-dependent aspartate aminotransferase-like (Major domain)"/>
    <property type="match status" value="1"/>
</dbReference>
<gene>
    <name evidence="9" type="primary">iscS_34</name>
    <name evidence="9" type="ORF">SDC9_89255</name>
</gene>
<evidence type="ECO:0000313" key="9">
    <source>
        <dbReference type="EMBL" id="MPM42589.1"/>
    </source>
</evidence>
<accession>A0A644ZNQ9</accession>
<sequence>MKHGIYFDNAATTQVDPHVIKAMEPFMDSRYGNASSLHSFGTDASDLLAECRSAISLHIGARPQELYFTSSGTESNNLALKGIAFAHASKGRHIIISSIEHDCVLNAAEWLSEQGFSITYLPVGETGVVDPDDVKKNIRPDTILVSVMHANNEIGTIQPISEIGRICREHNVLLHTDACQSFGKIPVNVTEMNVDLMTLNSHKIYGPKGVGAIYIRDGIPITPLLHGGGQEKGIRSSTENVAGIAGFAKAVELCFDHPYDEYDSVKKIRDYIMDGLLGKYENAYINGDVEKRLPGNLNAAFHGLEGETVRLLLLLDEAGIAVSAGSACSSNGSGSHTSHVLQALGRDQFEARGAVRISIGRYNTMEEAEVFLPVLDEKLKLLNPIFS</sequence>
<dbReference type="NCBIfam" id="NF002806">
    <property type="entry name" value="PRK02948.1"/>
    <property type="match status" value="1"/>
</dbReference>
<comment type="caution">
    <text evidence="9">The sequence shown here is derived from an EMBL/GenBank/DDBJ whole genome shotgun (WGS) entry which is preliminary data.</text>
</comment>
<reference evidence="9" key="1">
    <citation type="submission" date="2019-08" db="EMBL/GenBank/DDBJ databases">
        <authorList>
            <person name="Kucharzyk K."/>
            <person name="Murdoch R.W."/>
            <person name="Higgins S."/>
            <person name="Loffler F."/>
        </authorList>
    </citation>
    <scope>NUCLEOTIDE SEQUENCE</scope>
</reference>
<keyword evidence="6" id="KW-0408">Iron</keyword>
<keyword evidence="7" id="KW-0411">Iron-sulfur</keyword>
<evidence type="ECO:0000259" key="8">
    <source>
        <dbReference type="Pfam" id="PF00266"/>
    </source>
</evidence>
<dbReference type="GO" id="GO:0051536">
    <property type="term" value="F:iron-sulfur cluster binding"/>
    <property type="evidence" value="ECO:0007669"/>
    <property type="project" value="UniProtKB-KW"/>
</dbReference>
<dbReference type="InterPro" id="IPR015421">
    <property type="entry name" value="PyrdxlP-dep_Trfase_major"/>
</dbReference>
<dbReference type="InterPro" id="IPR015424">
    <property type="entry name" value="PyrdxlP-dep_Trfase"/>
</dbReference>
<dbReference type="PANTHER" id="PTHR11601:SF34">
    <property type="entry name" value="CYSTEINE DESULFURASE"/>
    <property type="match status" value="1"/>
</dbReference>
<dbReference type="EMBL" id="VSSQ01009783">
    <property type="protein sequence ID" value="MPM42589.1"/>
    <property type="molecule type" value="Genomic_DNA"/>
</dbReference>
<evidence type="ECO:0000256" key="2">
    <source>
        <dbReference type="ARBA" id="ARBA00006490"/>
    </source>
</evidence>
<dbReference type="SUPFAM" id="SSF53383">
    <property type="entry name" value="PLP-dependent transferases"/>
    <property type="match status" value="1"/>
</dbReference>
<dbReference type="InterPro" id="IPR015422">
    <property type="entry name" value="PyrdxlP-dep_Trfase_small"/>
</dbReference>
<protein>
    <submittedName>
        <fullName evidence="9">Cysteine desulfurase IscS</fullName>
        <ecNumber evidence="9">2.8.1.7</ecNumber>
    </submittedName>
</protein>
<proteinExistence type="inferred from homology"/>
<dbReference type="Gene3D" id="3.90.1150.10">
    <property type="entry name" value="Aspartate Aminotransferase, domain 1"/>
    <property type="match status" value="1"/>
</dbReference>
<evidence type="ECO:0000256" key="4">
    <source>
        <dbReference type="ARBA" id="ARBA00022723"/>
    </source>
</evidence>
<dbReference type="EC" id="2.8.1.7" evidence="9"/>
<dbReference type="FunFam" id="3.40.640.10:FF:000084">
    <property type="entry name" value="IscS-like cysteine desulfurase"/>
    <property type="match status" value="1"/>
</dbReference>
<dbReference type="PANTHER" id="PTHR11601">
    <property type="entry name" value="CYSTEINE DESULFURYLASE FAMILY MEMBER"/>
    <property type="match status" value="1"/>
</dbReference>
<dbReference type="GO" id="GO:0046872">
    <property type="term" value="F:metal ion binding"/>
    <property type="evidence" value="ECO:0007669"/>
    <property type="project" value="UniProtKB-KW"/>
</dbReference>
<comment type="cofactor">
    <cofactor evidence="1">
        <name>pyridoxal 5'-phosphate</name>
        <dbReference type="ChEBI" id="CHEBI:597326"/>
    </cofactor>
</comment>
<dbReference type="AlphaFoldDB" id="A0A644ZNQ9"/>
<dbReference type="InterPro" id="IPR016454">
    <property type="entry name" value="Cysteine_dSase"/>
</dbReference>
<keyword evidence="4" id="KW-0479">Metal-binding</keyword>
<evidence type="ECO:0000256" key="5">
    <source>
        <dbReference type="ARBA" id="ARBA00022898"/>
    </source>
</evidence>
<organism evidence="9">
    <name type="scientific">bioreactor metagenome</name>
    <dbReference type="NCBI Taxonomy" id="1076179"/>
    <lineage>
        <taxon>unclassified sequences</taxon>
        <taxon>metagenomes</taxon>
        <taxon>ecological metagenomes</taxon>
    </lineage>
</organism>